<name>A0A7S2DDT9_9STRA</name>
<dbReference type="EMBL" id="HBGS01040505">
    <property type="protein sequence ID" value="CAD9449702.1"/>
    <property type="molecule type" value="Transcribed_RNA"/>
</dbReference>
<evidence type="ECO:0008006" key="4">
    <source>
        <dbReference type="Google" id="ProtNLM"/>
    </source>
</evidence>
<keyword evidence="1" id="KW-0812">Transmembrane</keyword>
<sequence length="109" mass="12065">MRRLFTLSAFLLIFSSHHTSAAPSYVFSGRARPKAGEEEINLDADGNPRKTVTRGQVFNDKIKRVWNKNPFQVLMPILGGAALAVILQFVIARSSSKSSSSEIEKKKSD</sequence>
<gene>
    <name evidence="3" type="ORF">DSPE1174_LOCUS20836</name>
</gene>
<organism evidence="3">
    <name type="scientific">Octactis speculum</name>
    <dbReference type="NCBI Taxonomy" id="3111310"/>
    <lineage>
        <taxon>Eukaryota</taxon>
        <taxon>Sar</taxon>
        <taxon>Stramenopiles</taxon>
        <taxon>Ochrophyta</taxon>
        <taxon>Dictyochophyceae</taxon>
        <taxon>Dictyochales</taxon>
        <taxon>Dictyochaceae</taxon>
        <taxon>Octactis</taxon>
    </lineage>
</organism>
<feature type="transmembrane region" description="Helical" evidence="1">
    <location>
        <begin position="73"/>
        <end position="92"/>
    </location>
</feature>
<accession>A0A7S2DDT9</accession>
<feature type="signal peptide" evidence="2">
    <location>
        <begin position="1"/>
        <end position="21"/>
    </location>
</feature>
<evidence type="ECO:0000313" key="3">
    <source>
        <dbReference type="EMBL" id="CAD9449702.1"/>
    </source>
</evidence>
<dbReference type="AlphaFoldDB" id="A0A7S2DDT9"/>
<reference evidence="3" key="1">
    <citation type="submission" date="2021-01" db="EMBL/GenBank/DDBJ databases">
        <authorList>
            <person name="Corre E."/>
            <person name="Pelletier E."/>
            <person name="Niang G."/>
            <person name="Scheremetjew M."/>
            <person name="Finn R."/>
            <person name="Kale V."/>
            <person name="Holt S."/>
            <person name="Cochrane G."/>
            <person name="Meng A."/>
            <person name="Brown T."/>
            <person name="Cohen L."/>
        </authorList>
    </citation>
    <scope>NUCLEOTIDE SEQUENCE</scope>
    <source>
        <strain evidence="3">CCMP1381</strain>
    </source>
</reference>
<evidence type="ECO:0000256" key="1">
    <source>
        <dbReference type="SAM" id="Phobius"/>
    </source>
</evidence>
<proteinExistence type="predicted"/>
<feature type="chain" id="PRO_5031176819" description="Transmembrane protein" evidence="2">
    <location>
        <begin position="22"/>
        <end position="109"/>
    </location>
</feature>
<protein>
    <recommendedName>
        <fullName evidence="4">Transmembrane protein</fullName>
    </recommendedName>
</protein>
<keyword evidence="2" id="KW-0732">Signal</keyword>
<evidence type="ECO:0000256" key="2">
    <source>
        <dbReference type="SAM" id="SignalP"/>
    </source>
</evidence>
<keyword evidence="1" id="KW-0472">Membrane</keyword>
<keyword evidence="1" id="KW-1133">Transmembrane helix</keyword>